<comment type="caution">
    <text evidence="2">The sequence shown here is derived from an EMBL/GenBank/DDBJ whole genome shotgun (WGS) entry which is preliminary data.</text>
</comment>
<dbReference type="GO" id="GO:0008832">
    <property type="term" value="F:dGTPase activity"/>
    <property type="evidence" value="ECO:0007669"/>
    <property type="project" value="TreeGrafter"/>
</dbReference>
<dbReference type="InterPro" id="IPR050135">
    <property type="entry name" value="dGTPase-like"/>
</dbReference>
<organism evidence="2 3">
    <name type="scientific">Hymenobacter properus</name>
    <dbReference type="NCBI Taxonomy" id="2791026"/>
    <lineage>
        <taxon>Bacteria</taxon>
        <taxon>Pseudomonadati</taxon>
        <taxon>Bacteroidota</taxon>
        <taxon>Cytophagia</taxon>
        <taxon>Cytophagales</taxon>
        <taxon>Hymenobacteraceae</taxon>
        <taxon>Hymenobacter</taxon>
    </lineage>
</organism>
<dbReference type="AlphaFoldDB" id="A0A931BCX5"/>
<protein>
    <submittedName>
        <fullName evidence="2">HD domain-containing protein</fullName>
    </submittedName>
</protein>
<accession>A0A931BCX5</accession>
<sequence>MGLQRANVFRQARHAVLALPFHSCPFPALPSTSTVNKKKIFNDPVYGFVTIPTEFLFDLIEHRYFQRLRRIQQLGLTGFVYPGALHTRFHHALGAMHLMSLALRTLKDKGVKISAAEGEAAMAAILLHDVGHGPLSHALETAIFQDVPHEQLSLFLMQRLNAEFHGKLSLAISMFDGTYGRPFFHQLVSSQLDMDRLDYLNRDSFYTGVEEGRPGADRLIKMLRVHDERLVLEEKAVYSVENFLVSRRLMYWQVYLHKTVTSAEQMVIRVVQRARDLARRGVEVPANTCLGYFLGRAVSLAEFEKDEKILSHFVELDDYDIWSAIKSWASHPDVVLSYLAKSILHRNLLKIVLAPEPFDEEFRLGIRELIEEKFKLSPEEAELLMIPGRLSNSAYNPSGEPIEILTKKGDVVNVMEASDLPNIRALSQRVEKFYICYPKEIV</sequence>
<dbReference type="SUPFAM" id="SSF109604">
    <property type="entry name" value="HD-domain/PDEase-like"/>
    <property type="match status" value="1"/>
</dbReference>
<name>A0A931BCX5_9BACT</name>
<dbReference type="Proteomes" id="UP000645610">
    <property type="component" value="Unassembled WGS sequence"/>
</dbReference>
<evidence type="ECO:0000259" key="1">
    <source>
        <dbReference type="SMART" id="SM00471"/>
    </source>
</evidence>
<dbReference type="PANTHER" id="PTHR11373">
    <property type="entry name" value="DEOXYNUCLEOSIDE TRIPHOSPHATE TRIPHOSPHOHYDROLASE"/>
    <property type="match status" value="1"/>
</dbReference>
<dbReference type="InterPro" id="IPR045509">
    <property type="entry name" value="HD_assoc_2"/>
</dbReference>
<dbReference type="SMART" id="SM00471">
    <property type="entry name" value="HDc"/>
    <property type="match status" value="1"/>
</dbReference>
<dbReference type="Gene3D" id="1.10.3210.10">
    <property type="entry name" value="Hypothetical protein af1432"/>
    <property type="match status" value="1"/>
</dbReference>
<dbReference type="InterPro" id="IPR003607">
    <property type="entry name" value="HD/PDEase_dom"/>
</dbReference>
<keyword evidence="3" id="KW-1185">Reference proteome</keyword>
<gene>
    <name evidence="2" type="ORF">I2I01_01875</name>
</gene>
<reference evidence="2 3" key="1">
    <citation type="submission" date="2020-11" db="EMBL/GenBank/DDBJ databases">
        <authorList>
            <person name="Kim M.K."/>
        </authorList>
    </citation>
    <scope>NUCLEOTIDE SEQUENCE [LARGE SCALE GENOMIC DNA]</scope>
    <source>
        <strain evidence="2 3">BT439</strain>
    </source>
</reference>
<evidence type="ECO:0000313" key="3">
    <source>
        <dbReference type="Proteomes" id="UP000645610"/>
    </source>
</evidence>
<proteinExistence type="predicted"/>
<dbReference type="Pfam" id="PF19276">
    <property type="entry name" value="HD_assoc_2"/>
    <property type="match status" value="1"/>
</dbReference>
<feature type="domain" description="HD/PDEase" evidence="1">
    <location>
        <begin position="84"/>
        <end position="209"/>
    </location>
</feature>
<dbReference type="EMBL" id="JADQDP010000001">
    <property type="protein sequence ID" value="MBF9140363.1"/>
    <property type="molecule type" value="Genomic_DNA"/>
</dbReference>
<evidence type="ECO:0000313" key="2">
    <source>
        <dbReference type="EMBL" id="MBF9140363.1"/>
    </source>
</evidence>
<dbReference type="GO" id="GO:0006203">
    <property type="term" value="P:dGTP catabolic process"/>
    <property type="evidence" value="ECO:0007669"/>
    <property type="project" value="TreeGrafter"/>
</dbReference>
<dbReference type="PANTHER" id="PTHR11373:SF4">
    <property type="entry name" value="DEOXYNUCLEOSIDE TRIPHOSPHATE TRIPHOSPHOHYDROLASE SAMHD1"/>
    <property type="match status" value="1"/>
</dbReference>